<comment type="similarity">
    <text evidence="1 9 11">Belongs to the peptidase A8 family.</text>
</comment>
<keyword evidence="6 9" id="KW-0378">Hydrolase</keyword>
<keyword evidence="7 9" id="KW-1133">Transmembrane helix</keyword>
<dbReference type="HAMAP" id="MF_00161">
    <property type="entry name" value="LspA"/>
    <property type="match status" value="1"/>
</dbReference>
<keyword evidence="3 9" id="KW-0645">Protease</keyword>
<keyword evidence="5 9" id="KW-0064">Aspartyl protease</keyword>
<feature type="active site" evidence="9">
    <location>
        <position position="161"/>
    </location>
</feature>
<keyword evidence="4 9" id="KW-0812">Transmembrane</keyword>
<dbReference type="Proteomes" id="UP001501288">
    <property type="component" value="Unassembled WGS sequence"/>
</dbReference>
<keyword evidence="2 9" id="KW-1003">Cell membrane</keyword>
<dbReference type="InterPro" id="IPR001872">
    <property type="entry name" value="Peptidase_A8"/>
</dbReference>
<name>A0ABN2BZN3_9MICO</name>
<organism evidence="12 13">
    <name type="scientific">Dermacoccus barathri</name>
    <dbReference type="NCBI Taxonomy" id="322601"/>
    <lineage>
        <taxon>Bacteria</taxon>
        <taxon>Bacillati</taxon>
        <taxon>Actinomycetota</taxon>
        <taxon>Actinomycetes</taxon>
        <taxon>Micrococcales</taxon>
        <taxon>Dermacoccaceae</taxon>
        <taxon>Dermacoccus</taxon>
    </lineage>
</organism>
<evidence type="ECO:0000256" key="8">
    <source>
        <dbReference type="ARBA" id="ARBA00023136"/>
    </source>
</evidence>
<dbReference type="PANTHER" id="PTHR33695">
    <property type="entry name" value="LIPOPROTEIN SIGNAL PEPTIDASE"/>
    <property type="match status" value="1"/>
</dbReference>
<protein>
    <recommendedName>
        <fullName evidence="9">Lipoprotein signal peptidase</fullName>
        <ecNumber evidence="9">3.4.23.36</ecNumber>
    </recommendedName>
    <alternativeName>
        <fullName evidence="9">Prolipoprotein signal peptidase</fullName>
    </alternativeName>
    <alternativeName>
        <fullName evidence="9">Signal peptidase II</fullName>
        <shortName evidence="9">SPase II</shortName>
    </alternativeName>
</protein>
<keyword evidence="8 9" id="KW-0472">Membrane</keyword>
<comment type="subcellular location">
    <subcellularLocation>
        <location evidence="9">Cell membrane</location>
        <topology evidence="9">Multi-pass membrane protein</topology>
    </subcellularLocation>
</comment>
<proteinExistence type="inferred from homology"/>
<dbReference type="PROSITE" id="PS00855">
    <property type="entry name" value="SPASE_II"/>
    <property type="match status" value="1"/>
</dbReference>
<evidence type="ECO:0000313" key="13">
    <source>
        <dbReference type="Proteomes" id="UP001501288"/>
    </source>
</evidence>
<comment type="caution">
    <text evidence="12">The sequence shown here is derived from an EMBL/GenBank/DDBJ whole genome shotgun (WGS) entry which is preliminary data.</text>
</comment>
<comment type="caution">
    <text evidence="9">Lacks conserved residue(s) required for the propagation of feature annotation.</text>
</comment>
<comment type="function">
    <text evidence="9 10">This protein specifically catalyzes the removal of signal peptides from prolipoproteins.</text>
</comment>
<dbReference type="NCBIfam" id="TIGR00077">
    <property type="entry name" value="lspA"/>
    <property type="match status" value="1"/>
</dbReference>
<comment type="catalytic activity">
    <reaction evidence="9 10">
        <text>Release of signal peptides from bacterial membrane prolipoproteins. Hydrolyzes -Xaa-Yaa-Zaa-|-(S,diacylglyceryl)Cys-, in which Xaa is hydrophobic (preferably Leu), and Yaa (Ala or Ser) and Zaa (Gly or Ala) have small, neutral side chains.</text>
        <dbReference type="EC" id="3.4.23.36"/>
    </reaction>
</comment>
<feature type="transmembrane region" description="Helical" evidence="9">
    <location>
        <begin position="88"/>
        <end position="107"/>
    </location>
</feature>
<evidence type="ECO:0000256" key="7">
    <source>
        <dbReference type="ARBA" id="ARBA00022989"/>
    </source>
</evidence>
<evidence type="ECO:0000256" key="6">
    <source>
        <dbReference type="ARBA" id="ARBA00022801"/>
    </source>
</evidence>
<evidence type="ECO:0000256" key="2">
    <source>
        <dbReference type="ARBA" id="ARBA00022475"/>
    </source>
</evidence>
<dbReference type="Pfam" id="PF01252">
    <property type="entry name" value="Peptidase_A8"/>
    <property type="match status" value="1"/>
</dbReference>
<accession>A0ABN2BZN3</accession>
<evidence type="ECO:0000256" key="4">
    <source>
        <dbReference type="ARBA" id="ARBA00022692"/>
    </source>
</evidence>
<evidence type="ECO:0000256" key="11">
    <source>
        <dbReference type="RuleBase" id="RU004181"/>
    </source>
</evidence>
<dbReference type="EC" id="3.4.23.36" evidence="9"/>
<dbReference type="EMBL" id="BAAANV010000052">
    <property type="protein sequence ID" value="GAA1550149.1"/>
    <property type="molecule type" value="Genomic_DNA"/>
</dbReference>
<dbReference type="PRINTS" id="PR00781">
    <property type="entry name" value="LIPOSIGPTASE"/>
</dbReference>
<evidence type="ECO:0000256" key="5">
    <source>
        <dbReference type="ARBA" id="ARBA00022750"/>
    </source>
</evidence>
<keyword evidence="13" id="KW-1185">Reference proteome</keyword>
<evidence type="ECO:0000256" key="1">
    <source>
        <dbReference type="ARBA" id="ARBA00006139"/>
    </source>
</evidence>
<evidence type="ECO:0000256" key="3">
    <source>
        <dbReference type="ARBA" id="ARBA00022670"/>
    </source>
</evidence>
<gene>
    <name evidence="9 12" type="primary">lspA</name>
    <name evidence="12" type="ORF">GCM10009762_23980</name>
</gene>
<reference evidence="12 13" key="1">
    <citation type="journal article" date="2019" name="Int. J. Syst. Evol. Microbiol.">
        <title>The Global Catalogue of Microorganisms (GCM) 10K type strain sequencing project: providing services to taxonomists for standard genome sequencing and annotation.</title>
        <authorList>
            <consortium name="The Broad Institute Genomics Platform"/>
            <consortium name="The Broad Institute Genome Sequencing Center for Infectious Disease"/>
            <person name="Wu L."/>
            <person name="Ma J."/>
        </authorList>
    </citation>
    <scope>NUCLEOTIDE SEQUENCE [LARGE SCALE GENOMIC DNA]</scope>
    <source>
        <strain evidence="12 13">JCM 14588</strain>
    </source>
</reference>
<sequence>MPVMQAEAGASLSSATTPDHPRTPRGASTRHLAVLGLAAATAYGIDQATKAWALDALADGHPREVIGSFLRFQLTHNPGAAFSLGTNSTIFITAIAVAVVIAVLVTARKLRSTGWALAFGLIVGGAVGNLTDRFFRPPGGGKGYVVDFLQLPNWPIFNVADIAICTAAALVVVLTFRGVGLDGIRDRDRESETENDGNEDAA</sequence>
<comment type="pathway">
    <text evidence="9">Protein modification; lipoprotein biosynthesis (signal peptide cleavage).</text>
</comment>
<feature type="active site" evidence="9">
    <location>
        <position position="147"/>
    </location>
</feature>
<evidence type="ECO:0000256" key="9">
    <source>
        <dbReference type="HAMAP-Rule" id="MF_00161"/>
    </source>
</evidence>
<feature type="transmembrane region" description="Helical" evidence="9">
    <location>
        <begin position="114"/>
        <end position="135"/>
    </location>
</feature>
<evidence type="ECO:0000313" key="12">
    <source>
        <dbReference type="EMBL" id="GAA1550149.1"/>
    </source>
</evidence>
<dbReference type="PANTHER" id="PTHR33695:SF1">
    <property type="entry name" value="LIPOPROTEIN SIGNAL PEPTIDASE"/>
    <property type="match status" value="1"/>
</dbReference>
<feature type="transmembrane region" description="Helical" evidence="9">
    <location>
        <begin position="155"/>
        <end position="179"/>
    </location>
</feature>
<evidence type="ECO:0000256" key="10">
    <source>
        <dbReference type="RuleBase" id="RU000594"/>
    </source>
</evidence>